<dbReference type="AlphaFoldDB" id="A0A085MGN7"/>
<sequence length="76" mass="8761">MLRREGKHKKLTRYLCHYSLSDLTPGHRCPDRPCCMDRSGGLSIVELFGKKRTTNFQPKNNHRRHDEDFDGATACG</sequence>
<organism evidence="2 4">
    <name type="scientific">Trichuris suis</name>
    <name type="common">pig whipworm</name>
    <dbReference type="NCBI Taxonomy" id="68888"/>
    <lineage>
        <taxon>Eukaryota</taxon>
        <taxon>Metazoa</taxon>
        <taxon>Ecdysozoa</taxon>
        <taxon>Nematoda</taxon>
        <taxon>Enoplea</taxon>
        <taxon>Dorylaimia</taxon>
        <taxon>Trichinellida</taxon>
        <taxon>Trichuridae</taxon>
        <taxon>Trichuris</taxon>
    </lineage>
</organism>
<gene>
    <name evidence="2" type="ORF">M513_02838</name>
    <name evidence="3" type="ORF">M514_02838</name>
</gene>
<keyword evidence="4" id="KW-1185">Reference proteome</keyword>
<dbReference type="Proteomes" id="UP000030764">
    <property type="component" value="Unassembled WGS sequence"/>
</dbReference>
<evidence type="ECO:0000313" key="3">
    <source>
        <dbReference type="EMBL" id="KFD67949.1"/>
    </source>
</evidence>
<accession>A0A085MGN7</accession>
<reference evidence="2 4" key="1">
    <citation type="journal article" date="2014" name="Nat. Genet.">
        <title>Genome and transcriptome of the porcine whipworm Trichuris suis.</title>
        <authorList>
            <person name="Jex A.R."/>
            <person name="Nejsum P."/>
            <person name="Schwarz E.M."/>
            <person name="Hu L."/>
            <person name="Young N.D."/>
            <person name="Hall R.S."/>
            <person name="Korhonen P.K."/>
            <person name="Liao S."/>
            <person name="Thamsborg S."/>
            <person name="Xia J."/>
            <person name="Xu P."/>
            <person name="Wang S."/>
            <person name="Scheerlinck J.P."/>
            <person name="Hofmann A."/>
            <person name="Sternberg P.W."/>
            <person name="Wang J."/>
            <person name="Gasser R.B."/>
        </authorList>
    </citation>
    <scope>NUCLEOTIDE SEQUENCE [LARGE SCALE GENOMIC DNA]</scope>
    <source>
        <strain evidence="3">DCEP-RM93F</strain>
        <strain evidence="2">DCEP-RM93M</strain>
    </source>
</reference>
<feature type="region of interest" description="Disordered" evidence="1">
    <location>
        <begin position="55"/>
        <end position="76"/>
    </location>
</feature>
<dbReference type="EMBL" id="KL367509">
    <property type="protein sequence ID" value="KFD67949.1"/>
    <property type="molecule type" value="Genomic_DNA"/>
</dbReference>
<dbReference type="Proteomes" id="UP000030758">
    <property type="component" value="Unassembled WGS sequence"/>
</dbReference>
<evidence type="ECO:0000313" key="2">
    <source>
        <dbReference type="EMBL" id="KFD56383.1"/>
    </source>
</evidence>
<evidence type="ECO:0000313" key="4">
    <source>
        <dbReference type="Proteomes" id="UP000030764"/>
    </source>
</evidence>
<evidence type="ECO:0000256" key="1">
    <source>
        <dbReference type="SAM" id="MobiDB-lite"/>
    </source>
</evidence>
<name>A0A085MGN7_9BILA</name>
<protein>
    <submittedName>
        <fullName evidence="2">Uncharacterized protein</fullName>
    </submittedName>
</protein>
<proteinExistence type="predicted"/>
<dbReference type="EMBL" id="KL363194">
    <property type="protein sequence ID" value="KFD56383.1"/>
    <property type="molecule type" value="Genomic_DNA"/>
</dbReference>